<dbReference type="Pfam" id="PF01416">
    <property type="entry name" value="PseudoU_synth_1"/>
    <property type="match status" value="1"/>
</dbReference>
<evidence type="ECO:0000256" key="1">
    <source>
        <dbReference type="ARBA" id="ARBA00001166"/>
    </source>
</evidence>
<feature type="active site" description="Nucleophile" evidence="9">
    <location>
        <position position="82"/>
    </location>
</feature>
<keyword evidence="13" id="KW-1185">Reference proteome</keyword>
<dbReference type="GO" id="GO:0031119">
    <property type="term" value="P:tRNA pseudouridine synthesis"/>
    <property type="evidence" value="ECO:0007669"/>
    <property type="project" value="InterPro"/>
</dbReference>
<dbReference type="GO" id="GO:0003723">
    <property type="term" value="F:RNA binding"/>
    <property type="evidence" value="ECO:0007669"/>
    <property type="project" value="InterPro"/>
</dbReference>
<dbReference type="GO" id="GO:1990481">
    <property type="term" value="P:mRNA pseudouridine synthesis"/>
    <property type="evidence" value="ECO:0007669"/>
    <property type="project" value="TreeGrafter"/>
</dbReference>
<evidence type="ECO:0000259" key="11">
    <source>
        <dbReference type="Pfam" id="PF01416"/>
    </source>
</evidence>
<keyword evidence="6" id="KW-0413">Isomerase</keyword>
<evidence type="ECO:0000256" key="3">
    <source>
        <dbReference type="ARBA" id="ARBA00009375"/>
    </source>
</evidence>
<dbReference type="GO" id="GO:0009982">
    <property type="term" value="F:pseudouridine synthase activity"/>
    <property type="evidence" value="ECO:0007669"/>
    <property type="project" value="InterPro"/>
</dbReference>
<dbReference type="FunFam" id="3.30.70.580:FF:000002">
    <property type="entry name" value="tRNA pseudouridine synthase"/>
    <property type="match status" value="1"/>
</dbReference>
<evidence type="ECO:0000256" key="9">
    <source>
        <dbReference type="PIRSR" id="PIRSR641708-1"/>
    </source>
</evidence>
<dbReference type="Gene3D" id="3.30.70.660">
    <property type="entry name" value="Pseudouridine synthase I, catalytic domain, C-terminal subdomain"/>
    <property type="match status" value="1"/>
</dbReference>
<dbReference type="NCBIfam" id="TIGR00071">
    <property type="entry name" value="hisT_truA"/>
    <property type="match status" value="1"/>
</dbReference>
<dbReference type="InterPro" id="IPR001406">
    <property type="entry name" value="PsdUridine_synth_TruA"/>
</dbReference>
<dbReference type="EMBL" id="JAMZMK010011273">
    <property type="protein sequence ID" value="KAI7728101.1"/>
    <property type="molecule type" value="Genomic_DNA"/>
</dbReference>
<comment type="caution">
    <text evidence="12">The sequence shown here is derived from an EMBL/GenBank/DDBJ whole genome shotgun (WGS) entry which is preliminary data.</text>
</comment>
<dbReference type="SUPFAM" id="SSF55120">
    <property type="entry name" value="Pseudouridine synthase"/>
    <property type="match status" value="1"/>
</dbReference>
<evidence type="ECO:0000256" key="2">
    <source>
        <dbReference type="ARBA" id="ARBA00004123"/>
    </source>
</evidence>
<dbReference type="CDD" id="cd02568">
    <property type="entry name" value="PseudoU_synth_PUS1_PUS2"/>
    <property type="match status" value="1"/>
</dbReference>
<dbReference type="PANTHER" id="PTHR11142:SF4">
    <property type="entry name" value="PSEUDOURIDYLATE SYNTHASE 1 HOMOLOG"/>
    <property type="match status" value="1"/>
</dbReference>
<reference evidence="12" key="1">
    <citation type="submission" date="2022-06" db="EMBL/GenBank/DDBJ databases">
        <title>Uncovering the hologenomic basis of an extraordinary plant invasion.</title>
        <authorList>
            <person name="Bieker V.C."/>
            <person name="Martin M.D."/>
            <person name="Gilbert T."/>
            <person name="Hodgins K."/>
            <person name="Battlay P."/>
            <person name="Petersen B."/>
            <person name="Wilson J."/>
        </authorList>
    </citation>
    <scope>NUCLEOTIDE SEQUENCE</scope>
    <source>
        <strain evidence="12">AA19_3_7</strain>
        <tissue evidence="12">Leaf</tissue>
    </source>
</reference>
<comment type="subcellular location">
    <subcellularLocation>
        <location evidence="2">Nucleus</location>
    </subcellularLocation>
</comment>
<comment type="catalytic activity">
    <reaction evidence="1">
        <text>a uridine in mRNA = a pseudouridine in mRNA</text>
        <dbReference type="Rhea" id="RHEA:56644"/>
        <dbReference type="Rhea" id="RHEA-COMP:14658"/>
        <dbReference type="Rhea" id="RHEA-COMP:14659"/>
        <dbReference type="ChEBI" id="CHEBI:65314"/>
        <dbReference type="ChEBI" id="CHEBI:65315"/>
    </reaction>
</comment>
<dbReference type="InterPro" id="IPR020097">
    <property type="entry name" value="PsdUridine_synth_TruA_a/b_dom"/>
</dbReference>
<sequence>MENQTPSFSDHNAIDNNPQHKQQKVAIIFAYCGAGYQGMQANPGAKTIEFELQQALFLSGSIPKPDRHCPKRFHFARAARTDKGVSAIGQVVSGTFYVDPHGFVERINNNLPGKIRVFGFKDVTTSFSAKKCCVGRKYVYLLPVFALDCCSHRDRESVLASLGSGNQLVRCLECSERGRKVFRGSGISSNTLSALENGNGYNGDVFSYGEKERVRFNRILKKYEGTHNFHNFTTKTKATDPAANRCIVSFNADTTVMIDGLEFVKCEVVGQSFMLHQIRKMIGLAVAVMRNCAPESLIETALQPRKWFPASTECLLENQAELGDVRMCAFLIDHCNLRKRYVKINVPTAPEVGLYLEECFFSSYNQKYKDTHEEVSMKDYAEEAEEFKLEHIYPHIASTEHKEGTVAVWLHSLNYRNYPDLCPEENRVANEVSGTQTEETTRINMETLDYRKHPDLGPEEKSGANEVARIRTEETTRCNQDALNYPNHVSPSCFIRRPSRHYEKPIVHWIDLEHLATTMKNRLNLVLPYIHELSVRYGGETDTIIADVNMMVDTAMSVTYNRLRFILESYAPGVCVAQMNPKSPFSNKFKFPAFISSVLGSIGPLRIMDGLQDTMVVYATSADRSKTYGRAQHFEFISGHFYRLIDALEAIGVPLAPIDVKGSNRAGSFYPTILLGRDNGWLEFTATCHYSNYRHQDIDSAWLTLNDDPALRPFPDCSLRIECCTDPDVVKAVIASRPEGVPDDVDGATALARPIGLNFNVDAFGVRPLVAAEGGNPTVPAAVYIVGRGNTRYGCTSLARGLTEYDMTWRLREYIMRYDSMCRTASKGF</sequence>
<name>A0AAD5BR44_AMBAR</name>
<dbReference type="Proteomes" id="UP001206925">
    <property type="component" value="Unassembled WGS sequence"/>
</dbReference>
<evidence type="ECO:0000256" key="5">
    <source>
        <dbReference type="ARBA" id="ARBA00022694"/>
    </source>
</evidence>
<dbReference type="InterPro" id="IPR020095">
    <property type="entry name" value="PsdUridine_synth_TruA_C"/>
</dbReference>
<keyword evidence="4" id="KW-0507">mRNA processing</keyword>
<dbReference type="FunFam" id="3.30.70.660:FF:000002">
    <property type="entry name" value="tRNA pseudouridine synthase"/>
    <property type="match status" value="1"/>
</dbReference>
<organism evidence="12 13">
    <name type="scientific">Ambrosia artemisiifolia</name>
    <name type="common">Common ragweed</name>
    <dbReference type="NCBI Taxonomy" id="4212"/>
    <lineage>
        <taxon>Eukaryota</taxon>
        <taxon>Viridiplantae</taxon>
        <taxon>Streptophyta</taxon>
        <taxon>Embryophyta</taxon>
        <taxon>Tracheophyta</taxon>
        <taxon>Spermatophyta</taxon>
        <taxon>Magnoliopsida</taxon>
        <taxon>eudicotyledons</taxon>
        <taxon>Gunneridae</taxon>
        <taxon>Pentapetalae</taxon>
        <taxon>asterids</taxon>
        <taxon>campanulids</taxon>
        <taxon>Asterales</taxon>
        <taxon>Asteraceae</taxon>
        <taxon>Asteroideae</taxon>
        <taxon>Heliantheae alliance</taxon>
        <taxon>Heliantheae</taxon>
        <taxon>Ambrosia</taxon>
    </lineage>
</organism>
<dbReference type="PANTHER" id="PTHR11142">
    <property type="entry name" value="PSEUDOURIDYLATE SYNTHASE"/>
    <property type="match status" value="1"/>
</dbReference>
<evidence type="ECO:0000313" key="13">
    <source>
        <dbReference type="Proteomes" id="UP001206925"/>
    </source>
</evidence>
<evidence type="ECO:0000256" key="7">
    <source>
        <dbReference type="ARBA" id="ARBA00023242"/>
    </source>
</evidence>
<comment type="catalytic activity">
    <reaction evidence="8">
        <text>a uridine in tRNA = a pseudouridine in tRNA</text>
        <dbReference type="Rhea" id="RHEA:54572"/>
        <dbReference type="Rhea" id="RHEA-COMP:13339"/>
        <dbReference type="Rhea" id="RHEA-COMP:13934"/>
        <dbReference type="ChEBI" id="CHEBI:65314"/>
        <dbReference type="ChEBI" id="CHEBI:65315"/>
    </reaction>
</comment>
<accession>A0AAD5BR44</accession>
<evidence type="ECO:0000256" key="8">
    <source>
        <dbReference type="ARBA" id="ARBA00036943"/>
    </source>
</evidence>
<evidence type="ECO:0000313" key="12">
    <source>
        <dbReference type="EMBL" id="KAI7728101.1"/>
    </source>
</evidence>
<evidence type="ECO:0000256" key="4">
    <source>
        <dbReference type="ARBA" id="ARBA00022664"/>
    </source>
</evidence>
<keyword evidence="7" id="KW-0539">Nucleus</keyword>
<dbReference type="GO" id="GO:0006397">
    <property type="term" value="P:mRNA processing"/>
    <property type="evidence" value="ECO:0007669"/>
    <property type="project" value="UniProtKB-KW"/>
</dbReference>
<evidence type="ECO:0000256" key="10">
    <source>
        <dbReference type="PIRSR" id="PIRSR641708-2"/>
    </source>
</evidence>
<feature type="domain" description="Pseudouridine synthase I TruA alpha/beta" evidence="11">
    <location>
        <begin position="220"/>
        <end position="306"/>
    </location>
</feature>
<gene>
    <name evidence="12" type="ORF">M8C21_032976</name>
</gene>
<dbReference type="InterPro" id="IPR041708">
    <property type="entry name" value="PUS1/PUS2-like"/>
</dbReference>
<dbReference type="InterPro" id="IPR020094">
    <property type="entry name" value="TruA/RsuA/RluB/E/F_N"/>
</dbReference>
<evidence type="ECO:0000256" key="6">
    <source>
        <dbReference type="ARBA" id="ARBA00023235"/>
    </source>
</evidence>
<dbReference type="Gene3D" id="3.30.70.580">
    <property type="entry name" value="Pseudouridine synthase I, catalytic domain, N-terminal subdomain"/>
    <property type="match status" value="1"/>
</dbReference>
<dbReference type="AlphaFoldDB" id="A0AAD5BR44"/>
<dbReference type="GO" id="GO:0005634">
    <property type="term" value="C:nucleus"/>
    <property type="evidence" value="ECO:0007669"/>
    <property type="project" value="UniProtKB-SubCell"/>
</dbReference>
<dbReference type="InterPro" id="IPR020103">
    <property type="entry name" value="PsdUridine_synth_cat_dom_sf"/>
</dbReference>
<protein>
    <recommendedName>
        <fullName evidence="11">Pseudouridine synthase I TruA alpha/beta domain-containing protein</fullName>
    </recommendedName>
</protein>
<proteinExistence type="inferred from homology"/>
<keyword evidence="5" id="KW-0819">tRNA processing</keyword>
<feature type="binding site" evidence="10">
    <location>
        <position position="138"/>
    </location>
    <ligand>
        <name>substrate</name>
    </ligand>
</feature>
<comment type="similarity">
    <text evidence="3">Belongs to the tRNA pseudouridine synthase TruA family.</text>
</comment>